<dbReference type="Proteomes" id="UP000467841">
    <property type="component" value="Unassembled WGS sequence"/>
</dbReference>
<dbReference type="EMBL" id="CACVBM020000244">
    <property type="protein sequence ID" value="CAA7016741.1"/>
    <property type="molecule type" value="Genomic_DNA"/>
</dbReference>
<dbReference type="Gene3D" id="3.80.10.10">
    <property type="entry name" value="Ribonuclease Inhibitor"/>
    <property type="match status" value="1"/>
</dbReference>
<dbReference type="SUPFAM" id="SSF81383">
    <property type="entry name" value="F-box domain"/>
    <property type="match status" value="1"/>
</dbReference>
<evidence type="ECO:0000313" key="2">
    <source>
        <dbReference type="EMBL" id="CAA7016741.1"/>
    </source>
</evidence>
<name>A0A6D2HRW8_9BRAS</name>
<organism evidence="2 3">
    <name type="scientific">Microthlaspi erraticum</name>
    <dbReference type="NCBI Taxonomy" id="1685480"/>
    <lineage>
        <taxon>Eukaryota</taxon>
        <taxon>Viridiplantae</taxon>
        <taxon>Streptophyta</taxon>
        <taxon>Embryophyta</taxon>
        <taxon>Tracheophyta</taxon>
        <taxon>Spermatophyta</taxon>
        <taxon>Magnoliopsida</taxon>
        <taxon>eudicotyledons</taxon>
        <taxon>Gunneridae</taxon>
        <taxon>Pentapetalae</taxon>
        <taxon>rosids</taxon>
        <taxon>malvids</taxon>
        <taxon>Brassicales</taxon>
        <taxon>Brassicaceae</taxon>
        <taxon>Coluteocarpeae</taxon>
        <taxon>Microthlaspi</taxon>
    </lineage>
</organism>
<dbReference type="PANTHER" id="PTHR31293:SF16">
    <property type="entry name" value="RNI-LIKE SUPERFAMILY PROTEIN"/>
    <property type="match status" value="1"/>
</dbReference>
<dbReference type="SUPFAM" id="SSF52047">
    <property type="entry name" value="RNI-like"/>
    <property type="match status" value="1"/>
</dbReference>
<dbReference type="InterPro" id="IPR053781">
    <property type="entry name" value="F-box_AtFBL13-like"/>
</dbReference>
<accession>A0A6D2HRW8</accession>
<dbReference type="PANTHER" id="PTHR31293">
    <property type="entry name" value="RNI-LIKE SUPERFAMILY PROTEIN"/>
    <property type="match status" value="1"/>
</dbReference>
<reference evidence="2" key="1">
    <citation type="submission" date="2020-01" db="EMBL/GenBank/DDBJ databases">
        <authorList>
            <person name="Mishra B."/>
        </authorList>
    </citation>
    <scope>NUCLEOTIDE SEQUENCE [LARGE SCALE GENOMIC DNA]</scope>
</reference>
<dbReference type="InterPro" id="IPR055294">
    <property type="entry name" value="FBL60-like"/>
</dbReference>
<protein>
    <recommendedName>
        <fullName evidence="1">F-box domain-containing protein</fullName>
    </recommendedName>
</protein>
<proteinExistence type="predicted"/>
<dbReference type="InterPro" id="IPR055411">
    <property type="entry name" value="LRR_FXL15/At3g58940/PEG3-like"/>
</dbReference>
<dbReference type="InterPro" id="IPR006566">
    <property type="entry name" value="FBD"/>
</dbReference>
<dbReference type="Pfam" id="PF24758">
    <property type="entry name" value="LRR_At5g56370"/>
    <property type="match status" value="1"/>
</dbReference>
<dbReference type="InterPro" id="IPR001810">
    <property type="entry name" value="F-box_dom"/>
</dbReference>
<dbReference type="InterPro" id="IPR036047">
    <property type="entry name" value="F-box-like_dom_sf"/>
</dbReference>
<dbReference type="SMART" id="SM00579">
    <property type="entry name" value="FBD"/>
    <property type="match status" value="1"/>
</dbReference>
<sequence>MIDGISDLPDEIVCRILSFLPIEEAALTSVFSKRWRNLFAFSPDLHVRYVDIHSWNPKGNKSFTDFMDRVLSVSGNSTMRKFSMKIRQSVESSHLSRWMTKVLSRGILVIDLDILTKDEITVLPLEIFTSKTIVELKLGSGFSIATVPENAYLPALKTLFLSCIRFSGCAFEALLSACPVLEELTVLCYPRDPKQTPTVSCPSLERLTLSCTDCIDEYPIVNLDSLVEAKLTLYSSDSPGGNLVNLVKGLSNVETLHLSSPETSMGPLHSYGEYESENCECLRDYSFLSTCPVKVLEITEYFGTRTELEQMKHFLEKLSCLELVNVHAGPHSKLIFTTNLLLVLPKPCKFQLNCFPAKLE</sequence>
<dbReference type="CDD" id="cd22160">
    <property type="entry name" value="F-box_AtFBL13-like"/>
    <property type="match status" value="1"/>
</dbReference>
<dbReference type="AlphaFoldDB" id="A0A6D2HRW8"/>
<evidence type="ECO:0000259" key="1">
    <source>
        <dbReference type="PROSITE" id="PS50181"/>
    </source>
</evidence>
<gene>
    <name evidence="2" type="ORF">MERR_LOCUS3976</name>
</gene>
<evidence type="ECO:0000313" key="3">
    <source>
        <dbReference type="Proteomes" id="UP000467841"/>
    </source>
</evidence>
<dbReference type="PROSITE" id="PS50181">
    <property type="entry name" value="FBOX"/>
    <property type="match status" value="1"/>
</dbReference>
<dbReference type="OrthoDB" id="612216at2759"/>
<feature type="domain" description="F-box" evidence="1">
    <location>
        <begin position="2"/>
        <end position="52"/>
    </location>
</feature>
<dbReference type="InterPro" id="IPR032675">
    <property type="entry name" value="LRR_dom_sf"/>
</dbReference>
<dbReference type="Pfam" id="PF00646">
    <property type="entry name" value="F-box"/>
    <property type="match status" value="1"/>
</dbReference>
<keyword evidence="3" id="KW-1185">Reference proteome</keyword>
<dbReference type="Gene3D" id="1.20.1280.50">
    <property type="match status" value="1"/>
</dbReference>
<comment type="caution">
    <text evidence="2">The sequence shown here is derived from an EMBL/GenBank/DDBJ whole genome shotgun (WGS) entry which is preliminary data.</text>
</comment>